<dbReference type="PROSITE" id="PS50887">
    <property type="entry name" value="GGDEF"/>
    <property type="match status" value="1"/>
</dbReference>
<evidence type="ECO:0000256" key="4">
    <source>
        <dbReference type="SAM" id="Phobius"/>
    </source>
</evidence>
<evidence type="ECO:0000256" key="3">
    <source>
        <dbReference type="SAM" id="Coils"/>
    </source>
</evidence>
<dbReference type="SMART" id="SM00267">
    <property type="entry name" value="GGDEF"/>
    <property type="match status" value="1"/>
</dbReference>
<dbReference type="Pfam" id="PF00990">
    <property type="entry name" value="GGDEF"/>
    <property type="match status" value="1"/>
</dbReference>
<dbReference type="PANTHER" id="PTHR45138:SF9">
    <property type="entry name" value="DIGUANYLATE CYCLASE DGCM-RELATED"/>
    <property type="match status" value="1"/>
</dbReference>
<keyword evidence="3" id="KW-0175">Coiled coil</keyword>
<reference evidence="7" key="1">
    <citation type="journal article" date="2019" name="Int. J. Syst. Evol. Microbiol.">
        <title>The Global Catalogue of Microorganisms (GCM) 10K type strain sequencing project: providing services to taxonomists for standard genome sequencing and annotation.</title>
        <authorList>
            <consortium name="The Broad Institute Genomics Platform"/>
            <consortium name="The Broad Institute Genome Sequencing Center for Infectious Disease"/>
            <person name="Wu L."/>
            <person name="Ma J."/>
        </authorList>
    </citation>
    <scope>NUCLEOTIDE SEQUENCE [LARGE SCALE GENOMIC DNA]</scope>
    <source>
        <strain evidence="7">KCTC 42730</strain>
    </source>
</reference>
<dbReference type="RefSeq" id="WP_377121609.1">
    <property type="nucleotide sequence ID" value="NZ_JBHRSD010000010.1"/>
</dbReference>
<dbReference type="GO" id="GO:0052621">
    <property type="term" value="F:diguanylate cyclase activity"/>
    <property type="evidence" value="ECO:0007669"/>
    <property type="project" value="UniProtKB-EC"/>
</dbReference>
<evidence type="ECO:0000256" key="2">
    <source>
        <dbReference type="ARBA" id="ARBA00034247"/>
    </source>
</evidence>
<feature type="coiled-coil region" evidence="3">
    <location>
        <begin position="340"/>
        <end position="378"/>
    </location>
</feature>
<evidence type="ECO:0000313" key="7">
    <source>
        <dbReference type="Proteomes" id="UP001595453"/>
    </source>
</evidence>
<keyword evidence="4" id="KW-0812">Transmembrane</keyword>
<evidence type="ECO:0000313" key="6">
    <source>
        <dbReference type="EMBL" id="MFC3031906.1"/>
    </source>
</evidence>
<comment type="catalytic activity">
    <reaction evidence="2">
        <text>2 GTP = 3',3'-c-di-GMP + 2 diphosphate</text>
        <dbReference type="Rhea" id="RHEA:24898"/>
        <dbReference type="ChEBI" id="CHEBI:33019"/>
        <dbReference type="ChEBI" id="CHEBI:37565"/>
        <dbReference type="ChEBI" id="CHEBI:58805"/>
        <dbReference type="EC" id="2.7.7.65"/>
    </reaction>
</comment>
<evidence type="ECO:0000256" key="1">
    <source>
        <dbReference type="ARBA" id="ARBA00012528"/>
    </source>
</evidence>
<dbReference type="Gene3D" id="6.10.340.10">
    <property type="match status" value="1"/>
</dbReference>
<dbReference type="Gene3D" id="3.30.70.270">
    <property type="match status" value="1"/>
</dbReference>
<dbReference type="PANTHER" id="PTHR45138">
    <property type="entry name" value="REGULATORY COMPONENTS OF SENSORY TRANSDUCTION SYSTEM"/>
    <property type="match status" value="1"/>
</dbReference>
<dbReference type="EMBL" id="JBHRSD010000010">
    <property type="protein sequence ID" value="MFC3031906.1"/>
    <property type="molecule type" value="Genomic_DNA"/>
</dbReference>
<dbReference type="NCBIfam" id="TIGR00254">
    <property type="entry name" value="GGDEF"/>
    <property type="match status" value="1"/>
</dbReference>
<dbReference type="EC" id="2.7.7.65" evidence="1"/>
<name>A0ABV7CH69_9GAMM</name>
<dbReference type="Proteomes" id="UP001595453">
    <property type="component" value="Unassembled WGS sequence"/>
</dbReference>
<gene>
    <name evidence="6" type="ORF">ACFOEE_05190</name>
</gene>
<feature type="transmembrane region" description="Helical" evidence="4">
    <location>
        <begin position="286"/>
        <end position="310"/>
    </location>
</feature>
<comment type="caution">
    <text evidence="6">The sequence shown here is derived from an EMBL/GenBank/DDBJ whole genome shotgun (WGS) entry which is preliminary data.</text>
</comment>
<keyword evidence="7" id="KW-1185">Reference proteome</keyword>
<accession>A0ABV7CH69</accession>
<dbReference type="CDD" id="cd01949">
    <property type="entry name" value="GGDEF"/>
    <property type="match status" value="1"/>
</dbReference>
<dbReference type="InterPro" id="IPR050469">
    <property type="entry name" value="Diguanylate_Cyclase"/>
</dbReference>
<keyword evidence="4" id="KW-0472">Membrane</keyword>
<dbReference type="InterPro" id="IPR000160">
    <property type="entry name" value="GGDEF_dom"/>
</dbReference>
<keyword evidence="6" id="KW-0548">Nucleotidyltransferase</keyword>
<proteinExistence type="predicted"/>
<protein>
    <recommendedName>
        <fullName evidence="1">diguanylate cyclase</fullName>
        <ecNumber evidence="1">2.7.7.65</ecNumber>
    </recommendedName>
</protein>
<feature type="domain" description="GGDEF" evidence="5">
    <location>
        <begin position="413"/>
        <end position="546"/>
    </location>
</feature>
<dbReference type="InterPro" id="IPR029787">
    <property type="entry name" value="Nucleotide_cyclase"/>
</dbReference>
<dbReference type="SUPFAM" id="SSF55073">
    <property type="entry name" value="Nucleotide cyclase"/>
    <property type="match status" value="1"/>
</dbReference>
<dbReference type="InterPro" id="IPR043128">
    <property type="entry name" value="Rev_trsase/Diguanyl_cyclase"/>
</dbReference>
<keyword evidence="6" id="KW-0808">Transferase</keyword>
<organism evidence="6 7">
    <name type="scientific">Pseudoalteromonas fenneropenaei</name>
    <dbReference type="NCBI Taxonomy" id="1737459"/>
    <lineage>
        <taxon>Bacteria</taxon>
        <taxon>Pseudomonadati</taxon>
        <taxon>Pseudomonadota</taxon>
        <taxon>Gammaproteobacteria</taxon>
        <taxon>Alteromonadales</taxon>
        <taxon>Pseudoalteromonadaceae</taxon>
        <taxon>Pseudoalteromonas</taxon>
    </lineage>
</organism>
<sequence length="554" mass="62182">MKLKVLMLFTCILLATAPLFFGAYYLNDLTQQHYRELFKRHLESLSLIAKKRIEAAVSETENYTALTASRTQLRKSLKSWLTNNNPEDLQRIHTILFDAKQSLPNLVRLTVYDDKGWFVAADTQTPQANLTTMSSVNVSPIYLEPTEFGAVLSNVQMLYLEGEKLGYLKLDINASAITDLVHDRAGLGTTGEWLFAVRDVSGNALIAVPLRHDELAAFRRTVAKTELQVPIIQALQGNSTTLENAPDYRGVKVLAATQYLAALDWGLVVKVDEAEVNQLATKQQQFFYLAEGLILLLAIAVGLLLANLVAEPFQRLRLFGEKLRLGSMSQAPKLGGWQEIKEVSQNLVQMMEQMQTLNQNLQAEISERNEQLKVSQQKLLQQSPEDPITGLFNHKFFNRRLDEELDRAIRHSHRLTLVLVEVDHYTTIVGHWGEDVAHLVLQKVAIALRSGVRRSDICGRLSDGSFALLLPETKEQAAKAFLEPLREDIAQTIVATMKGGLHITCSFGIASFTVNTIRPSELFKFTQQALLNAKQQGYNRIMIYTPPNDVHSDS</sequence>
<evidence type="ECO:0000259" key="5">
    <source>
        <dbReference type="PROSITE" id="PS50887"/>
    </source>
</evidence>
<keyword evidence="4" id="KW-1133">Transmembrane helix</keyword>